<evidence type="ECO:0000313" key="1">
    <source>
        <dbReference type="EMBL" id="AFU99996.1"/>
    </source>
</evidence>
<name>K4KLT1_SIMAS</name>
<proteinExistence type="predicted"/>
<keyword evidence="2" id="KW-1185">Reference proteome</keyword>
<dbReference type="InterPro" id="IPR006837">
    <property type="entry name" value="Divergent_DAC"/>
</dbReference>
<protein>
    <recommendedName>
        <fullName evidence="3">Divergent polysaccharide deacetylase family protein</fullName>
    </recommendedName>
</protein>
<reference evidence="1 2" key="1">
    <citation type="journal article" date="2013" name="Genome Announc.">
        <title>Complete genome sequence of Simiduia agarivorans SA1(T), a marine bacterium able to degrade a variety of polysaccharides.</title>
        <authorList>
            <person name="Lin S.Y."/>
            <person name="Shieh W.Y."/>
            <person name="Chen J.S."/>
            <person name="Tang S.L."/>
        </authorList>
    </citation>
    <scope>NUCLEOTIDE SEQUENCE [LARGE SCALE GENOMIC DNA]</scope>
    <source>
        <strain evidence="2">DSM 21679 / JCM 13881 / BCRC 17597 / SA1</strain>
    </source>
</reference>
<dbReference type="InterPro" id="IPR011330">
    <property type="entry name" value="Glyco_hydro/deAcase_b/a-brl"/>
</dbReference>
<organism evidence="1 2">
    <name type="scientific">Simiduia agarivorans (strain DSM 21679 / JCM 13881 / BCRC 17597 / SA1)</name>
    <dbReference type="NCBI Taxonomy" id="1117647"/>
    <lineage>
        <taxon>Bacteria</taxon>
        <taxon>Pseudomonadati</taxon>
        <taxon>Pseudomonadota</taxon>
        <taxon>Gammaproteobacteria</taxon>
        <taxon>Cellvibrionales</taxon>
        <taxon>Cellvibrionaceae</taxon>
        <taxon>Simiduia</taxon>
    </lineage>
</organism>
<dbReference type="EMBL" id="CP003746">
    <property type="protein sequence ID" value="AFU99996.1"/>
    <property type="molecule type" value="Genomic_DNA"/>
</dbReference>
<dbReference type="Pfam" id="PF04748">
    <property type="entry name" value="Polysacc_deac_2"/>
    <property type="match status" value="1"/>
</dbReference>
<dbReference type="PANTHER" id="PTHR30105:SF2">
    <property type="entry name" value="DIVERGENT POLYSACCHARIDE DEACETYLASE SUPERFAMILY"/>
    <property type="match status" value="1"/>
</dbReference>
<evidence type="ECO:0008006" key="3">
    <source>
        <dbReference type="Google" id="ProtNLM"/>
    </source>
</evidence>
<accession>K4KLT1</accession>
<sequence length="244" mass="27342">MLAIVIDDIGYKRQIAEDLIALPLELTFAVLPRAPHSQALAQRAWLNGREYMLHVPMATQAGNRLDAGGLYDTMDSGTIQQLVNDHLNRFPAASGINNHMGSRLTEMVLPMRAVMETLAPRRLYFLDSKTSRRSVAWQEAKRAGLETVQRDVFLDNEPSAAAIQVQLDKALNIAHEQGFALAIGHPYPDTLAVLRANQAKLNATVKLVPVSQYMRTASHFERDSYHTLDRFWALKAPWRQASTK</sequence>
<dbReference type="STRING" id="1117647.M5M_14300"/>
<dbReference type="HOGENOM" id="CLU_041643_2_0_6"/>
<dbReference type="SUPFAM" id="SSF88713">
    <property type="entry name" value="Glycoside hydrolase/deacetylase"/>
    <property type="match status" value="1"/>
</dbReference>
<evidence type="ECO:0000313" key="2">
    <source>
        <dbReference type="Proteomes" id="UP000000466"/>
    </source>
</evidence>
<dbReference type="CDD" id="cd10936">
    <property type="entry name" value="CE4_DAC2"/>
    <property type="match status" value="1"/>
</dbReference>
<dbReference type="KEGG" id="saga:M5M_14300"/>
<dbReference type="GO" id="GO:0005975">
    <property type="term" value="P:carbohydrate metabolic process"/>
    <property type="evidence" value="ECO:0007669"/>
    <property type="project" value="InterPro"/>
</dbReference>
<dbReference type="Proteomes" id="UP000000466">
    <property type="component" value="Chromosome"/>
</dbReference>
<dbReference type="AlphaFoldDB" id="K4KLT1"/>
<gene>
    <name evidence="1" type="ordered locus">M5M_14300</name>
</gene>
<dbReference type="PANTHER" id="PTHR30105">
    <property type="entry name" value="UNCHARACTERIZED YIBQ-RELATED"/>
    <property type="match status" value="1"/>
</dbReference>
<dbReference type="eggNOG" id="COG2861">
    <property type="taxonomic scope" value="Bacteria"/>
</dbReference>
<dbReference type="Gene3D" id="3.20.20.370">
    <property type="entry name" value="Glycoside hydrolase/deacetylase"/>
    <property type="match status" value="1"/>
</dbReference>